<dbReference type="FunFam" id="3.10.120.10:FF:000003">
    <property type="entry name" value="membrane-associated progesterone receptor component 1"/>
    <property type="match status" value="1"/>
</dbReference>
<keyword evidence="2" id="KW-1133">Transmembrane helix</keyword>
<dbReference type="InterPro" id="IPR050577">
    <property type="entry name" value="MAPR/NEUFC/NENF-like"/>
</dbReference>
<dbReference type="PANTHER" id="PTHR10281:SF106">
    <property type="entry name" value="IP06960P-RELATED"/>
    <property type="match status" value="1"/>
</dbReference>
<name>A0A498SJF4_ACAVI</name>
<dbReference type="GO" id="GO:0005783">
    <property type="term" value="C:endoplasmic reticulum"/>
    <property type="evidence" value="ECO:0007669"/>
    <property type="project" value="TreeGrafter"/>
</dbReference>
<dbReference type="AlphaFoldDB" id="A0A498SJF4"/>
<comment type="similarity">
    <text evidence="1">Belongs to the cytochrome b5 family. MAPR subfamily.</text>
</comment>
<dbReference type="Gene3D" id="3.10.120.10">
    <property type="entry name" value="Cytochrome b5-like heme/steroid binding domain"/>
    <property type="match status" value="1"/>
</dbReference>
<dbReference type="STRING" id="6277.A0A498SJF4"/>
<reference evidence="4 5" key="1">
    <citation type="submission" date="2018-08" db="EMBL/GenBank/DDBJ databases">
        <authorList>
            <person name="Laetsch R D."/>
            <person name="Stevens L."/>
            <person name="Kumar S."/>
            <person name="Blaxter L. M."/>
        </authorList>
    </citation>
    <scope>NUCLEOTIDE SEQUENCE [LARGE SCALE GENOMIC DNA]</scope>
</reference>
<keyword evidence="2" id="KW-0472">Membrane</keyword>
<feature type="transmembrane region" description="Helical" evidence="2">
    <location>
        <begin position="12"/>
        <end position="30"/>
    </location>
</feature>
<evidence type="ECO:0000313" key="5">
    <source>
        <dbReference type="Proteomes" id="UP000276991"/>
    </source>
</evidence>
<feature type="domain" description="Cytochrome b5 heme-binding" evidence="3">
    <location>
        <begin position="57"/>
        <end position="153"/>
    </location>
</feature>
<accession>A0A498SJF4</accession>
<proteinExistence type="inferred from homology"/>
<dbReference type="EMBL" id="UPTC01001709">
    <property type="protein sequence ID" value="VBB32426.1"/>
    <property type="molecule type" value="Genomic_DNA"/>
</dbReference>
<dbReference type="SMART" id="SM01117">
    <property type="entry name" value="Cyt-b5"/>
    <property type="match status" value="1"/>
</dbReference>
<evidence type="ECO:0000313" key="4">
    <source>
        <dbReference type="EMBL" id="VBB32426.1"/>
    </source>
</evidence>
<keyword evidence="5" id="KW-1185">Reference proteome</keyword>
<keyword evidence="2" id="KW-0812">Transmembrane</keyword>
<protein>
    <recommendedName>
        <fullName evidence="3">Cytochrome b5 heme-binding domain-containing protein</fullName>
    </recommendedName>
</protein>
<dbReference type="Proteomes" id="UP000276991">
    <property type="component" value="Unassembled WGS sequence"/>
</dbReference>
<dbReference type="PANTHER" id="PTHR10281">
    <property type="entry name" value="MEMBRANE-ASSOCIATED PROGESTERONE RECEPTOR COMPONENT-RELATED"/>
    <property type="match status" value="1"/>
</dbReference>
<evidence type="ECO:0000259" key="3">
    <source>
        <dbReference type="SMART" id="SM01117"/>
    </source>
</evidence>
<dbReference type="GO" id="GO:0016020">
    <property type="term" value="C:membrane"/>
    <property type="evidence" value="ECO:0007669"/>
    <property type="project" value="TreeGrafter"/>
</dbReference>
<dbReference type="SUPFAM" id="SSF55856">
    <property type="entry name" value="Cytochrome b5-like heme/steroid binding domain"/>
    <property type="match status" value="1"/>
</dbReference>
<dbReference type="InterPro" id="IPR001199">
    <property type="entry name" value="Cyt_B5-like_heme/steroid-bd"/>
</dbReference>
<evidence type="ECO:0000256" key="1">
    <source>
        <dbReference type="ARBA" id="ARBA00038357"/>
    </source>
</evidence>
<dbReference type="OrthoDB" id="547796at2759"/>
<gene>
    <name evidence="4" type="ORF">NAV_LOCUS7217</name>
</gene>
<organism evidence="4 5">
    <name type="scientific">Acanthocheilonema viteae</name>
    <name type="common">Filarial nematode worm</name>
    <name type="synonym">Dipetalonema viteae</name>
    <dbReference type="NCBI Taxonomy" id="6277"/>
    <lineage>
        <taxon>Eukaryota</taxon>
        <taxon>Metazoa</taxon>
        <taxon>Ecdysozoa</taxon>
        <taxon>Nematoda</taxon>
        <taxon>Chromadorea</taxon>
        <taxon>Rhabditida</taxon>
        <taxon>Spirurina</taxon>
        <taxon>Spiruromorpha</taxon>
        <taxon>Filarioidea</taxon>
        <taxon>Onchocercidae</taxon>
        <taxon>Acanthocheilonema</taxon>
    </lineage>
</organism>
<dbReference type="Pfam" id="PF00173">
    <property type="entry name" value="Cyt-b5"/>
    <property type="match status" value="1"/>
</dbReference>
<dbReference type="InterPro" id="IPR036400">
    <property type="entry name" value="Cyt_B5-like_heme/steroid_sf"/>
</dbReference>
<evidence type="ECO:0000256" key="2">
    <source>
        <dbReference type="SAM" id="Phobius"/>
    </source>
</evidence>
<sequence>MVSLGDVTELGGWDVVIFVFVVYVVFVVFLKKPAKHIRPDGEEEASNALPPIKKRDFTVEQLLPFDGVQNERILMAVCGKVFDVTKGSLFYGPEGAYGKLAGHDATRALAKMDLTLVKDTPDDLSDISDLDLHTAREWMQSFICKYPVVGKLLAEGEEPTDYKDELASLRNMAFMYPMHFPTVPLRWDESAWAIPCTDAVDEILLSRLESRISAQSIFTQMRSVPNVISGSTLLQEIDDLEEDDEEVADEDDEQNQ</sequence>